<feature type="transmembrane region" description="Helical" evidence="6">
    <location>
        <begin position="416"/>
        <end position="436"/>
    </location>
</feature>
<evidence type="ECO:0000256" key="6">
    <source>
        <dbReference type="SAM" id="Phobius"/>
    </source>
</evidence>
<comment type="cofactor">
    <cofactor evidence="1">
        <name>FAD</name>
        <dbReference type="ChEBI" id="CHEBI:57692"/>
    </cofactor>
</comment>
<dbReference type="Proteomes" id="UP000254869">
    <property type="component" value="Unassembled WGS sequence"/>
</dbReference>
<dbReference type="RefSeq" id="WP_245998326.1">
    <property type="nucleotide sequence ID" value="NZ_QQBC01000009.1"/>
</dbReference>
<evidence type="ECO:0000256" key="1">
    <source>
        <dbReference type="ARBA" id="ARBA00001974"/>
    </source>
</evidence>
<dbReference type="InterPro" id="IPR023753">
    <property type="entry name" value="FAD/NAD-binding_dom"/>
</dbReference>
<dbReference type="InterPro" id="IPR050260">
    <property type="entry name" value="FAD-bd_OxRdtase"/>
</dbReference>
<dbReference type="InterPro" id="IPR041575">
    <property type="entry name" value="Rubredoxin_C"/>
</dbReference>
<dbReference type="GO" id="GO:0016491">
    <property type="term" value="F:oxidoreductase activity"/>
    <property type="evidence" value="ECO:0007669"/>
    <property type="project" value="InterPro"/>
</dbReference>
<feature type="transmembrane region" description="Helical" evidence="6">
    <location>
        <begin position="304"/>
        <end position="324"/>
    </location>
</feature>
<evidence type="ECO:0000259" key="7">
    <source>
        <dbReference type="PROSITE" id="PS50006"/>
    </source>
</evidence>
<evidence type="ECO:0000256" key="3">
    <source>
        <dbReference type="ARBA" id="ARBA00022630"/>
    </source>
</evidence>
<feature type="transmembrane region" description="Helical" evidence="6">
    <location>
        <begin position="226"/>
        <end position="248"/>
    </location>
</feature>
<dbReference type="Pfam" id="PF00498">
    <property type="entry name" value="FHA"/>
    <property type="match status" value="1"/>
</dbReference>
<dbReference type="PRINTS" id="PR00368">
    <property type="entry name" value="FADPNR"/>
</dbReference>
<dbReference type="Gene3D" id="3.30.390.30">
    <property type="match status" value="1"/>
</dbReference>
<dbReference type="CDD" id="cd00060">
    <property type="entry name" value="FHA"/>
    <property type="match status" value="1"/>
</dbReference>
<dbReference type="InterPro" id="IPR036010">
    <property type="entry name" value="2Fe-2S_ferredoxin-like_sf"/>
</dbReference>
<dbReference type="InterPro" id="IPR000253">
    <property type="entry name" value="FHA_dom"/>
</dbReference>
<dbReference type="Gene3D" id="3.10.20.30">
    <property type="match status" value="1"/>
</dbReference>
<keyword evidence="6" id="KW-0812">Transmembrane</keyword>
<organism evidence="8 9">
    <name type="scientific">Nocardia pseudobrasiliensis</name>
    <dbReference type="NCBI Taxonomy" id="45979"/>
    <lineage>
        <taxon>Bacteria</taxon>
        <taxon>Bacillati</taxon>
        <taxon>Actinomycetota</taxon>
        <taxon>Actinomycetes</taxon>
        <taxon>Mycobacteriales</taxon>
        <taxon>Nocardiaceae</taxon>
        <taxon>Nocardia</taxon>
    </lineage>
</organism>
<proteinExistence type="predicted"/>
<feature type="region of interest" description="Disordered" evidence="5">
    <location>
        <begin position="45"/>
        <end position="69"/>
    </location>
</feature>
<dbReference type="EMBL" id="QQBC01000009">
    <property type="protein sequence ID" value="RDI63724.1"/>
    <property type="molecule type" value="Genomic_DNA"/>
</dbReference>
<dbReference type="InterPro" id="IPR012675">
    <property type="entry name" value="Beta-grasp_dom_sf"/>
</dbReference>
<keyword evidence="6" id="KW-1133">Transmembrane helix</keyword>
<dbReference type="Pfam" id="PF07992">
    <property type="entry name" value="Pyr_redox_2"/>
    <property type="match status" value="1"/>
</dbReference>
<dbReference type="InterPro" id="IPR001041">
    <property type="entry name" value="2Fe-2S_ferredoxin-type"/>
</dbReference>
<dbReference type="SUPFAM" id="SSF49879">
    <property type="entry name" value="SMAD/FHA domain"/>
    <property type="match status" value="1"/>
</dbReference>
<dbReference type="CDD" id="cd00207">
    <property type="entry name" value="fer2"/>
    <property type="match status" value="1"/>
</dbReference>
<keyword evidence="6" id="KW-0472">Membrane</keyword>
<sequence>MSTDVRADDGGNAVLSERATHWRNGFRRFGERSGMPSGPPLIEIREPGRPPRQLMLSGPRTFGRGEEEEPLADLTVSRRHLRLVPSPTALSAVDLGSRNGTTVNGIALTGRVALAAGDVIRLGATEMLVLYVPSAQPDAEPTIEAPAVTAPAVAPRPPGDPALPAAVRIANRLLGIDPTGQRNPFPAFTEMRARVPMRMWHAVRIASMLAYLAVIVAMFVRPAGGLFAFFGVVVPLLPGLFLIAPGLWRNSCPLAAANQTPRVLRFTRGRTPPEWLRKRGYLVSVTLFFGIAGARLAGLDRNGVAAGLVLSAVAVAAFTGGFVYKGKSGWCSTICPLFALQRAYGQTPFVTVPNSHCQPCVGCAKNCFDFQPRSAYQADLADSERSWSAPRKLFAAALPGFVLGFFTLTGDTGTAVLQRYSLLALFVLATVGLFFALEAMTRLSPAMLTVGYAAAALNIFYWFSGVTLAKSFATITGVRAAWLHWPISVAIALATIAWIARTRVVELQFAHSTGVRTDPVLLPFPRRRTDNAAEATATASVIFEPSGAQLAAEAGTSLLELAERAEQPIEAGCRMGVCGADPVAIVEGMDCLSPPGRDERNTLRRLGFAENTRMACCARLVGGAAKVSLTPEPGSGNGARPTRFDRSIVSTVVIGGGIAGVTAADFLRRGHPDCEIHLVGAEAHAFYNRMGISRLIYGRSAMQGLYLLPDQWYDDHQITAWLNTLATGIDLADRRVFLGTGEALPYDRLILAMGASSTVPPIEGLSYPGCFVLREAGDAMDIRTYSQQFRCETAVVAGGGLLGLEAAHALHLLGLRVTVLERGDRMLRKQIDPRCSELVSEHFARNGIRVLRNAEAVAVTGDSVVRAAVLKDGRTLDCDLFLVAAGIRPNTELARQAGIPVRRGIVVDDGMRTEIPDVYAAGDVAEHDGNVFGLWPIAAEQAQIAAVNALGGERSLVAETPATILKGVGLELFSVGKVRPGRADETIVVEGPESYRRLLLSQGRAVGATVLGHHPAEVAAVQQAVRDRVPVPESARAALRAGDWSVLQSALQTVEFSSLPGR</sequence>
<feature type="transmembrane region" description="Helical" evidence="6">
    <location>
        <begin position="483"/>
        <end position="500"/>
    </location>
</feature>
<keyword evidence="2" id="KW-0597">Phosphoprotein</keyword>
<dbReference type="SUPFAM" id="SSF54292">
    <property type="entry name" value="2Fe-2S ferredoxin-like"/>
    <property type="match status" value="1"/>
</dbReference>
<dbReference type="PANTHER" id="PTHR43429:SF3">
    <property type="entry name" value="NITRITE REDUCTASE [NAD(P)H]"/>
    <property type="match status" value="1"/>
</dbReference>
<reference evidence="8 9" key="1">
    <citation type="submission" date="2018-07" db="EMBL/GenBank/DDBJ databases">
        <title>Genomic Encyclopedia of Type Strains, Phase IV (KMG-IV): sequencing the most valuable type-strain genomes for metagenomic binning, comparative biology and taxonomic classification.</title>
        <authorList>
            <person name="Goeker M."/>
        </authorList>
    </citation>
    <scope>NUCLEOTIDE SEQUENCE [LARGE SCALE GENOMIC DNA]</scope>
    <source>
        <strain evidence="8 9">DSM 44290</strain>
    </source>
</reference>
<feature type="domain" description="FHA" evidence="7">
    <location>
        <begin position="76"/>
        <end position="108"/>
    </location>
</feature>
<evidence type="ECO:0000256" key="5">
    <source>
        <dbReference type="SAM" id="MobiDB-lite"/>
    </source>
</evidence>
<evidence type="ECO:0000313" key="8">
    <source>
        <dbReference type="EMBL" id="RDI63724.1"/>
    </source>
</evidence>
<dbReference type="Gene3D" id="2.60.200.20">
    <property type="match status" value="1"/>
</dbReference>
<dbReference type="SMART" id="SM00240">
    <property type="entry name" value="FHA"/>
    <property type="match status" value="1"/>
</dbReference>
<accession>A0A370I343</accession>
<dbReference type="Pfam" id="PF18267">
    <property type="entry name" value="Rubredoxin_C"/>
    <property type="match status" value="1"/>
</dbReference>
<gene>
    <name evidence="8" type="ORF">DFR76_10960</name>
</gene>
<feature type="transmembrane region" description="Helical" evidence="6">
    <location>
        <begin position="443"/>
        <end position="463"/>
    </location>
</feature>
<comment type="caution">
    <text evidence="8">The sequence shown here is derived from an EMBL/GenBank/DDBJ whole genome shotgun (WGS) entry which is preliminary data.</text>
</comment>
<dbReference type="Gene3D" id="3.50.50.60">
    <property type="entry name" value="FAD/NAD(P)-binding domain"/>
    <property type="match status" value="2"/>
</dbReference>
<dbReference type="SUPFAM" id="SSF51905">
    <property type="entry name" value="FAD/NAD(P)-binding domain"/>
    <property type="match status" value="2"/>
</dbReference>
<feature type="transmembrane region" description="Helical" evidence="6">
    <location>
        <begin position="201"/>
        <end position="220"/>
    </location>
</feature>
<protein>
    <submittedName>
        <fullName evidence="8">2Fe-2S iron-sulfur cluster protein</fullName>
    </submittedName>
</protein>
<dbReference type="PANTHER" id="PTHR43429">
    <property type="entry name" value="PYRIDINE NUCLEOTIDE-DISULFIDE OXIDOREDUCTASE DOMAIN-CONTAINING"/>
    <property type="match status" value="1"/>
</dbReference>
<keyword evidence="9" id="KW-1185">Reference proteome</keyword>
<name>A0A370I343_9NOCA</name>
<dbReference type="GO" id="GO:0051536">
    <property type="term" value="F:iron-sulfur cluster binding"/>
    <property type="evidence" value="ECO:0007669"/>
    <property type="project" value="InterPro"/>
</dbReference>
<feature type="transmembrane region" description="Helical" evidence="6">
    <location>
        <begin position="393"/>
        <end position="410"/>
    </location>
</feature>
<keyword evidence="4" id="KW-0274">FAD</keyword>
<keyword evidence="3" id="KW-0285">Flavoprotein</keyword>
<evidence type="ECO:0000313" key="9">
    <source>
        <dbReference type="Proteomes" id="UP000254869"/>
    </source>
</evidence>
<dbReference type="PROSITE" id="PS50006">
    <property type="entry name" value="FHA_DOMAIN"/>
    <property type="match status" value="1"/>
</dbReference>
<dbReference type="InterPro" id="IPR008984">
    <property type="entry name" value="SMAD_FHA_dom_sf"/>
</dbReference>
<dbReference type="STRING" id="1210086.GCA_001613105_03651"/>
<dbReference type="InterPro" id="IPR016156">
    <property type="entry name" value="FAD/NAD-linked_Rdtase_dimer_sf"/>
</dbReference>
<dbReference type="AlphaFoldDB" id="A0A370I343"/>
<dbReference type="InterPro" id="IPR036188">
    <property type="entry name" value="FAD/NAD-bd_sf"/>
</dbReference>
<evidence type="ECO:0000256" key="4">
    <source>
        <dbReference type="ARBA" id="ARBA00022827"/>
    </source>
</evidence>
<dbReference type="PRINTS" id="PR00411">
    <property type="entry name" value="PNDRDTASEI"/>
</dbReference>
<feature type="transmembrane region" description="Helical" evidence="6">
    <location>
        <begin position="280"/>
        <end position="298"/>
    </location>
</feature>
<evidence type="ECO:0000256" key="2">
    <source>
        <dbReference type="ARBA" id="ARBA00022553"/>
    </source>
</evidence>
<dbReference type="Pfam" id="PF00111">
    <property type="entry name" value="Fer2"/>
    <property type="match status" value="1"/>
</dbReference>